<dbReference type="Pfam" id="PF00484">
    <property type="entry name" value="Pro_CA"/>
    <property type="match status" value="1"/>
</dbReference>
<dbReference type="OrthoDB" id="4230420at2"/>
<comment type="catalytic activity">
    <reaction evidence="7">
        <text>hydrogencarbonate + H(+) = CO2 + H2O</text>
        <dbReference type="Rhea" id="RHEA:10748"/>
        <dbReference type="ChEBI" id="CHEBI:15377"/>
        <dbReference type="ChEBI" id="CHEBI:15378"/>
        <dbReference type="ChEBI" id="CHEBI:16526"/>
        <dbReference type="ChEBI" id="CHEBI:17544"/>
        <dbReference type="EC" id="4.2.1.1"/>
    </reaction>
</comment>
<evidence type="ECO:0000256" key="7">
    <source>
        <dbReference type="ARBA" id="ARBA00048348"/>
    </source>
</evidence>
<dbReference type="RefSeq" id="WP_079044106.1">
    <property type="nucleotide sequence ID" value="NZ_CP023699.1"/>
</dbReference>
<keyword evidence="5" id="KW-0456">Lyase</keyword>
<accession>A0A5J6G863</accession>
<proteinExistence type="inferred from homology"/>
<feature type="region of interest" description="Disordered" evidence="9">
    <location>
        <begin position="191"/>
        <end position="212"/>
    </location>
</feature>
<sequence length="212" mass="23094">MRSANGLIPRPSPERPYRLEGTRPGESPHQTLFISCTETQIAPTRFVSRPEQLFELRNIGNIVPPYNPKVVSGAIATIDYALSLTNLRDVVIAGHSGCGAVAALLNQTSNRVSPSLRRWLVVGSSRVACEDAVGTRASGAIGKEALDRAAQAHLLTQLAHLAQYPELESGQNSGRLRLRALFHRAESSTTEVYSPRDDSFKPLAREGSGRRR</sequence>
<feature type="compositionally biased region" description="Basic and acidic residues" evidence="9">
    <location>
        <begin position="12"/>
        <end position="23"/>
    </location>
</feature>
<evidence type="ECO:0000256" key="3">
    <source>
        <dbReference type="ARBA" id="ARBA00022723"/>
    </source>
</evidence>
<organism evidence="10 11">
    <name type="scientific">Streptomyces kanamyceticus</name>
    <dbReference type="NCBI Taxonomy" id="1967"/>
    <lineage>
        <taxon>Bacteria</taxon>
        <taxon>Bacillati</taxon>
        <taxon>Actinomycetota</taxon>
        <taxon>Actinomycetes</taxon>
        <taxon>Kitasatosporales</taxon>
        <taxon>Streptomycetaceae</taxon>
        <taxon>Streptomyces</taxon>
    </lineage>
</organism>
<keyword evidence="4 8" id="KW-0862">Zinc</keyword>
<dbReference type="GO" id="GO:0008270">
    <property type="term" value="F:zinc ion binding"/>
    <property type="evidence" value="ECO:0007669"/>
    <property type="project" value="InterPro"/>
</dbReference>
<evidence type="ECO:0000256" key="5">
    <source>
        <dbReference type="ARBA" id="ARBA00023239"/>
    </source>
</evidence>
<evidence type="ECO:0000313" key="11">
    <source>
        <dbReference type="Proteomes" id="UP000325529"/>
    </source>
</evidence>
<keyword evidence="3 8" id="KW-0479">Metal-binding</keyword>
<evidence type="ECO:0000313" key="10">
    <source>
        <dbReference type="EMBL" id="QEU90195.1"/>
    </source>
</evidence>
<dbReference type="EC" id="4.2.1.1" evidence="2"/>
<feature type="compositionally biased region" description="Basic and acidic residues" evidence="9">
    <location>
        <begin position="194"/>
        <end position="212"/>
    </location>
</feature>
<protein>
    <recommendedName>
        <fullName evidence="2">carbonic anhydrase</fullName>
        <ecNumber evidence="2">4.2.1.1</ecNumber>
    </recommendedName>
</protein>
<dbReference type="GO" id="GO:0004089">
    <property type="term" value="F:carbonate dehydratase activity"/>
    <property type="evidence" value="ECO:0007669"/>
    <property type="project" value="UniProtKB-EC"/>
</dbReference>
<evidence type="ECO:0000256" key="4">
    <source>
        <dbReference type="ARBA" id="ARBA00022833"/>
    </source>
</evidence>
<dbReference type="PANTHER" id="PTHR11002">
    <property type="entry name" value="CARBONIC ANHYDRASE"/>
    <property type="match status" value="1"/>
</dbReference>
<dbReference type="SUPFAM" id="SSF53056">
    <property type="entry name" value="beta-carbonic anhydrase, cab"/>
    <property type="match status" value="1"/>
</dbReference>
<evidence type="ECO:0000256" key="8">
    <source>
        <dbReference type="PIRSR" id="PIRSR601765-1"/>
    </source>
</evidence>
<dbReference type="SMART" id="SM00947">
    <property type="entry name" value="Pro_CA"/>
    <property type="match status" value="1"/>
</dbReference>
<reference evidence="10 11" key="1">
    <citation type="submission" date="2017-09" db="EMBL/GenBank/DDBJ databases">
        <authorList>
            <person name="Lee N."/>
            <person name="Cho B.-K."/>
        </authorList>
    </citation>
    <scope>NUCLEOTIDE SEQUENCE [LARGE SCALE GENOMIC DNA]</scope>
    <source>
        <strain evidence="10 11">ATCC 12853</strain>
    </source>
</reference>
<feature type="binding site" evidence="8">
    <location>
        <position position="95"/>
    </location>
    <ligand>
        <name>Zn(2+)</name>
        <dbReference type="ChEBI" id="CHEBI:29105"/>
    </ligand>
</feature>
<name>A0A5J6G863_STRKN</name>
<comment type="cofactor">
    <cofactor evidence="8">
        <name>Zn(2+)</name>
        <dbReference type="ChEBI" id="CHEBI:29105"/>
    </cofactor>
    <text evidence="8">Binds 1 zinc ion per subunit.</text>
</comment>
<evidence type="ECO:0000256" key="6">
    <source>
        <dbReference type="ARBA" id="ARBA00024993"/>
    </source>
</evidence>
<feature type="region of interest" description="Disordered" evidence="9">
    <location>
        <begin position="1"/>
        <end position="28"/>
    </location>
</feature>
<feature type="binding site" evidence="8">
    <location>
        <position position="98"/>
    </location>
    <ligand>
        <name>Zn(2+)</name>
        <dbReference type="ChEBI" id="CHEBI:29105"/>
    </ligand>
</feature>
<keyword evidence="11" id="KW-1185">Reference proteome</keyword>
<feature type="binding site" evidence="8">
    <location>
        <position position="36"/>
    </location>
    <ligand>
        <name>Zn(2+)</name>
        <dbReference type="ChEBI" id="CHEBI:29105"/>
    </ligand>
</feature>
<dbReference type="InterPro" id="IPR036874">
    <property type="entry name" value="Carbonic_anhydrase_sf"/>
</dbReference>
<dbReference type="EMBL" id="CP023699">
    <property type="protein sequence ID" value="QEU90195.1"/>
    <property type="molecule type" value="Genomic_DNA"/>
</dbReference>
<dbReference type="InterPro" id="IPR001765">
    <property type="entry name" value="Carbonic_anhydrase"/>
</dbReference>
<evidence type="ECO:0000256" key="9">
    <source>
        <dbReference type="SAM" id="MobiDB-lite"/>
    </source>
</evidence>
<dbReference type="KEGG" id="ska:CP970_04095"/>
<dbReference type="Gene3D" id="3.40.1050.10">
    <property type="entry name" value="Carbonic anhydrase"/>
    <property type="match status" value="1"/>
</dbReference>
<evidence type="ECO:0000256" key="1">
    <source>
        <dbReference type="ARBA" id="ARBA00006217"/>
    </source>
</evidence>
<dbReference type="Proteomes" id="UP000325529">
    <property type="component" value="Chromosome"/>
</dbReference>
<comment type="similarity">
    <text evidence="1">Belongs to the beta-class carbonic anhydrase family.</text>
</comment>
<dbReference type="PANTHER" id="PTHR11002:SF76">
    <property type="entry name" value="CARBONIC ANHYDRASE"/>
    <property type="match status" value="1"/>
</dbReference>
<dbReference type="AlphaFoldDB" id="A0A5J6G863"/>
<gene>
    <name evidence="10" type="ORF">CP970_04095</name>
</gene>
<evidence type="ECO:0000256" key="2">
    <source>
        <dbReference type="ARBA" id="ARBA00012925"/>
    </source>
</evidence>
<comment type="function">
    <text evidence="6">Catalyzes the reversible hydration of carbon dioxide to form bicarbonate.</text>
</comment>